<dbReference type="PATRIC" id="fig|645517.4.peg.279"/>
<dbReference type="RefSeq" id="WP_067785019.1">
    <property type="nucleotide sequence ID" value="NZ_CP016545.1"/>
</dbReference>
<dbReference type="Pfam" id="PF23666">
    <property type="entry name" value="Rcc01698_C"/>
    <property type="match status" value="1"/>
</dbReference>
<dbReference type="InterPro" id="IPR032876">
    <property type="entry name" value="J_dom"/>
</dbReference>
<reference evidence="3 4" key="1">
    <citation type="submission" date="2016-07" db="EMBL/GenBank/DDBJ databases">
        <title>Complete genome sequence of Altererythrobacter namhicola JCM 16345T, containing esterase-encoding genes.</title>
        <authorList>
            <person name="Cheng H."/>
            <person name="Wu Y.-H."/>
            <person name="Jian S.-L."/>
            <person name="Huo Y.-Y."/>
            <person name="Wang C.-S."/>
            <person name="Xu X.-W."/>
        </authorList>
    </citation>
    <scope>NUCLEOTIDE SEQUENCE [LARGE SCALE GENOMIC DNA]</scope>
    <source>
        <strain evidence="3 4">JCM 16345</strain>
    </source>
</reference>
<evidence type="ECO:0000259" key="1">
    <source>
        <dbReference type="Pfam" id="PF13550"/>
    </source>
</evidence>
<evidence type="ECO:0000259" key="2">
    <source>
        <dbReference type="Pfam" id="PF23666"/>
    </source>
</evidence>
<evidence type="ECO:0000313" key="3">
    <source>
        <dbReference type="EMBL" id="ANU06604.1"/>
    </source>
</evidence>
<dbReference type="EMBL" id="CP016545">
    <property type="protein sequence ID" value="ANU06604.1"/>
    <property type="molecule type" value="Genomic_DNA"/>
</dbReference>
<feature type="domain" description="Tip attachment protein J" evidence="1">
    <location>
        <begin position="231"/>
        <end position="389"/>
    </location>
</feature>
<dbReference type="InterPro" id="IPR056490">
    <property type="entry name" value="Rcc01698_C"/>
</dbReference>
<proteinExistence type="predicted"/>
<dbReference type="Proteomes" id="UP000092698">
    <property type="component" value="Chromosome"/>
</dbReference>
<name>A0A1C7D571_9SPHN</name>
<dbReference type="STRING" id="645517.A6F65_00277"/>
<evidence type="ECO:0000313" key="4">
    <source>
        <dbReference type="Proteomes" id="UP000092698"/>
    </source>
</evidence>
<accession>A0A1C7D571</accession>
<sequence>MATLVFTAIGTIIGGPLGGALGSLIGNQIDRAVVGSPSREGPRLKELAVTTSSYGTPIPRVFGRMRMPGTVIWATDLIERKEESGGGKGSPRVTTYAYSANFAVALASERISGVGRIWADGNLLRGAAGDLKAGGQLRIYNGDGDAAPDPLIASDRGAACPAFRGTAYCVFDGLDLADFGNRIPALSFEIFGGEGAPSLVDMVAPLAADAGGAPLPGLEGYTHDGGTLTSVMQSIDTLYPLSCDTGGSALTIQSAALGLDNPIALGEPTMAGEDADTFAPLTGEVSRRQADARQIPQAVRYYDPARDYQIGMQRADGRARPGHAGTLDFPGTLAAETARSLASDAAERAAWARDLVSWRTAELAVGVRPGSVVTLPDRPGKWRVVRWEWRDTGVELSLERIVRAAAPAMPSDPGTSLPKFDFVTPPTLLEAFEVPFDGSGDAGLRVAYAAASAPDAGWRGAGLSLVTPAGLEPIGVTGRTRAVIGSLHTALAPSDALLFEAGASVEVDLAAPDLALVPASPQAVLAGANVAMIGGEAIQFSGAQRIEGSRWRLTGLLRGRGGTEIAAFTGHSPGTPFVLLDAAPSRLDAASLGTQDERQIAAEGIGDFAPVVVPLRNEGLSLRPLHPVHPRKATSSDGGMLLGWTRRTRGSFEWRDHVDVPLVEEREAYRIGLGPVAAPVRIWEAASPSLEIPADLLASLRASFAGSPLWVQQVGRFDLSPPLLLGTID</sequence>
<feature type="domain" description="Rcc01698-like C-terminal" evidence="2">
    <location>
        <begin position="482"/>
        <end position="578"/>
    </location>
</feature>
<dbReference type="Pfam" id="PF13550">
    <property type="entry name" value="Phage-tail_3"/>
    <property type="match status" value="1"/>
</dbReference>
<dbReference type="AlphaFoldDB" id="A0A1C7D571"/>
<organism evidence="3 4">
    <name type="scientific">Paraurantiacibacter namhicola</name>
    <dbReference type="NCBI Taxonomy" id="645517"/>
    <lineage>
        <taxon>Bacteria</taxon>
        <taxon>Pseudomonadati</taxon>
        <taxon>Pseudomonadota</taxon>
        <taxon>Alphaproteobacteria</taxon>
        <taxon>Sphingomonadales</taxon>
        <taxon>Erythrobacteraceae</taxon>
        <taxon>Paraurantiacibacter</taxon>
    </lineage>
</organism>
<keyword evidence="4" id="KW-1185">Reference proteome</keyword>
<gene>
    <name evidence="3" type="ORF">A6F65_00277</name>
</gene>
<dbReference type="KEGG" id="anh:A6F65_00277"/>
<protein>
    <submittedName>
        <fullName evidence="3">Uncharacterized protein</fullName>
    </submittedName>
</protein>